<dbReference type="RefSeq" id="WP_171623911.1">
    <property type="nucleotide sequence ID" value="NZ_CP053698.1"/>
</dbReference>
<proteinExistence type="predicted"/>
<protein>
    <recommendedName>
        <fullName evidence="3">GH26 domain-containing protein</fullName>
    </recommendedName>
</protein>
<evidence type="ECO:0008006" key="3">
    <source>
        <dbReference type="Google" id="ProtNLM"/>
    </source>
</evidence>
<evidence type="ECO:0000313" key="1">
    <source>
        <dbReference type="EMBL" id="NOJ76620.1"/>
    </source>
</evidence>
<comment type="caution">
    <text evidence="1">The sequence shown here is derived from an EMBL/GenBank/DDBJ whole genome shotgun (WGS) entry which is preliminary data.</text>
</comment>
<organism evidence="1 2">
    <name type="scientific">Empedobacter stercoris</name>
    <dbReference type="NCBI Taxonomy" id="1628248"/>
    <lineage>
        <taxon>Bacteria</taxon>
        <taxon>Pseudomonadati</taxon>
        <taxon>Bacteroidota</taxon>
        <taxon>Flavobacteriia</taxon>
        <taxon>Flavobacteriales</taxon>
        <taxon>Weeksellaceae</taxon>
        <taxon>Empedobacter</taxon>
    </lineage>
</organism>
<dbReference type="Proteomes" id="UP000580344">
    <property type="component" value="Unassembled WGS sequence"/>
</dbReference>
<keyword evidence="2" id="KW-1185">Reference proteome</keyword>
<gene>
    <name evidence="1" type="ORF">HMH06_12415</name>
</gene>
<sequence length="46" mass="5401">MYVNNAWENGNQGNGAPTLLWTTWTNIDNSDGPWRETLDNYELLWE</sequence>
<accession>A0ABX1WPW0</accession>
<evidence type="ECO:0000313" key="2">
    <source>
        <dbReference type="Proteomes" id="UP000580344"/>
    </source>
</evidence>
<dbReference type="EMBL" id="JABFOQ010000042">
    <property type="protein sequence ID" value="NOJ76620.1"/>
    <property type="molecule type" value="Genomic_DNA"/>
</dbReference>
<reference evidence="1 2" key="1">
    <citation type="submission" date="2020-05" db="EMBL/GenBank/DDBJ databases">
        <title>Tigecycline resistant gene in Empedobacter stercoris.</title>
        <authorList>
            <person name="Chen Y."/>
            <person name="Cheng Y."/>
            <person name="Zhou K."/>
        </authorList>
    </citation>
    <scope>NUCLEOTIDE SEQUENCE [LARGE SCALE GENOMIC DNA]</scope>
    <source>
        <strain evidence="1 2">ES202</strain>
    </source>
</reference>
<name>A0ABX1WPW0_9FLAO</name>